<dbReference type="SUPFAM" id="SSF47336">
    <property type="entry name" value="ACP-like"/>
    <property type="match status" value="1"/>
</dbReference>
<evidence type="ECO:0000313" key="3">
    <source>
        <dbReference type="Proteomes" id="UP000237846"/>
    </source>
</evidence>
<dbReference type="PROSITE" id="PS50075">
    <property type="entry name" value="CARRIER"/>
    <property type="match status" value="1"/>
</dbReference>
<protein>
    <submittedName>
        <fullName evidence="2">Phosphopantetheine binding protein</fullName>
    </submittedName>
</protein>
<dbReference type="OrthoDB" id="9030409at2"/>
<dbReference type="Proteomes" id="UP000237846">
    <property type="component" value="Unassembled WGS sequence"/>
</dbReference>
<dbReference type="RefSeq" id="WP_106243434.1">
    <property type="nucleotide sequence ID" value="NZ_PVZC01000002.1"/>
</dbReference>
<dbReference type="InterPro" id="IPR009081">
    <property type="entry name" value="PP-bd_ACP"/>
</dbReference>
<dbReference type="Gene3D" id="1.10.1200.10">
    <property type="entry name" value="ACP-like"/>
    <property type="match status" value="1"/>
</dbReference>
<feature type="domain" description="Carrier" evidence="1">
    <location>
        <begin position="10"/>
        <end position="89"/>
    </location>
</feature>
<evidence type="ECO:0000259" key="1">
    <source>
        <dbReference type="PROSITE" id="PS50075"/>
    </source>
</evidence>
<dbReference type="AlphaFoldDB" id="A0A2T0QB39"/>
<dbReference type="Pfam" id="PF00550">
    <property type="entry name" value="PP-binding"/>
    <property type="match status" value="1"/>
</dbReference>
<proteinExistence type="predicted"/>
<comment type="caution">
    <text evidence="2">The sequence shown here is derived from an EMBL/GenBank/DDBJ whole genome shotgun (WGS) entry which is preliminary data.</text>
</comment>
<name>A0A2T0QB39_9ACTN</name>
<dbReference type="InterPro" id="IPR036736">
    <property type="entry name" value="ACP-like_sf"/>
</dbReference>
<sequence>MLDTQTIGTDVRGTVIEQLRALLSETLEQVPEITGDSSLHELGMSSLLLARLLIQTETVLDVDPFADGDVVISDIRTVDDLVKAYENALSAGQPA</sequence>
<dbReference type="EMBL" id="PVZC01000002">
    <property type="protein sequence ID" value="PRY01022.1"/>
    <property type="molecule type" value="Genomic_DNA"/>
</dbReference>
<reference evidence="2 3" key="1">
    <citation type="submission" date="2018-03" db="EMBL/GenBank/DDBJ databases">
        <title>Genomic Encyclopedia of Archaeal and Bacterial Type Strains, Phase II (KMG-II): from individual species to whole genera.</title>
        <authorList>
            <person name="Goeker M."/>
        </authorList>
    </citation>
    <scope>NUCLEOTIDE SEQUENCE [LARGE SCALE GENOMIC DNA]</scope>
    <source>
        <strain evidence="2 3">DSM 45601</strain>
    </source>
</reference>
<gene>
    <name evidence="2" type="ORF">CLV72_102658</name>
</gene>
<evidence type="ECO:0000313" key="2">
    <source>
        <dbReference type="EMBL" id="PRY01022.1"/>
    </source>
</evidence>
<organism evidence="2 3">
    <name type="scientific">Allonocardiopsis opalescens</name>
    <dbReference type="NCBI Taxonomy" id="1144618"/>
    <lineage>
        <taxon>Bacteria</taxon>
        <taxon>Bacillati</taxon>
        <taxon>Actinomycetota</taxon>
        <taxon>Actinomycetes</taxon>
        <taxon>Streptosporangiales</taxon>
        <taxon>Allonocardiopsis</taxon>
    </lineage>
</organism>
<accession>A0A2T0QB39</accession>
<keyword evidence="3" id="KW-1185">Reference proteome</keyword>